<keyword evidence="3" id="KW-1185">Reference proteome</keyword>
<sequence length="74" mass="6729">MAGGQVPDGGQGPLVEGDGEHVRAGAGGGGQRLVVAGDHAVGVVGRAGAFGGGAGGDDDGVGGVRVGEGPLVQA</sequence>
<comment type="caution">
    <text evidence="2">The sequence shown here is derived from an EMBL/GenBank/DDBJ whole genome shotgun (WGS) entry which is preliminary data.</text>
</comment>
<reference evidence="3" key="1">
    <citation type="journal article" date="2019" name="Int. J. Syst. Evol. Microbiol.">
        <title>The Global Catalogue of Microorganisms (GCM) 10K type strain sequencing project: providing services to taxonomists for standard genome sequencing and annotation.</title>
        <authorList>
            <consortium name="The Broad Institute Genomics Platform"/>
            <consortium name="The Broad Institute Genome Sequencing Center for Infectious Disease"/>
            <person name="Wu L."/>
            <person name="Ma J."/>
        </authorList>
    </citation>
    <scope>NUCLEOTIDE SEQUENCE [LARGE SCALE GENOMIC DNA]</scope>
    <source>
        <strain evidence="3">JCM 4253</strain>
    </source>
</reference>
<feature type="region of interest" description="Disordered" evidence="1">
    <location>
        <begin position="1"/>
        <end position="30"/>
    </location>
</feature>
<evidence type="ECO:0000256" key="1">
    <source>
        <dbReference type="SAM" id="MobiDB-lite"/>
    </source>
</evidence>
<gene>
    <name evidence="2" type="ORF">GCM10018980_48430</name>
</gene>
<protein>
    <submittedName>
        <fullName evidence="2">Uncharacterized protein</fullName>
    </submittedName>
</protein>
<feature type="compositionally biased region" description="Gly residues" evidence="1">
    <location>
        <begin position="1"/>
        <end position="12"/>
    </location>
</feature>
<proteinExistence type="predicted"/>
<dbReference type="Proteomes" id="UP000619355">
    <property type="component" value="Unassembled WGS sequence"/>
</dbReference>
<evidence type="ECO:0000313" key="3">
    <source>
        <dbReference type="Proteomes" id="UP000619355"/>
    </source>
</evidence>
<dbReference type="EMBL" id="BNBF01000015">
    <property type="protein sequence ID" value="GHG60055.1"/>
    <property type="molecule type" value="Genomic_DNA"/>
</dbReference>
<evidence type="ECO:0000313" key="2">
    <source>
        <dbReference type="EMBL" id="GHG60055.1"/>
    </source>
</evidence>
<accession>A0A919KCV1</accession>
<dbReference type="AlphaFoldDB" id="A0A919KCV1"/>
<feature type="region of interest" description="Disordered" evidence="1">
    <location>
        <begin position="51"/>
        <end position="74"/>
    </location>
</feature>
<feature type="compositionally biased region" description="Gly residues" evidence="1">
    <location>
        <begin position="51"/>
        <end position="66"/>
    </location>
</feature>
<organism evidence="2 3">
    <name type="scientific">Streptomyces capoamus</name>
    <dbReference type="NCBI Taxonomy" id="68183"/>
    <lineage>
        <taxon>Bacteria</taxon>
        <taxon>Bacillati</taxon>
        <taxon>Actinomycetota</taxon>
        <taxon>Actinomycetes</taxon>
        <taxon>Kitasatosporales</taxon>
        <taxon>Streptomycetaceae</taxon>
        <taxon>Streptomyces</taxon>
    </lineage>
</organism>
<name>A0A919KCV1_9ACTN</name>